<keyword evidence="12" id="KW-1185">Reference proteome</keyword>
<dbReference type="OrthoDB" id="25872at2759"/>
<evidence type="ECO:0000256" key="6">
    <source>
        <dbReference type="ARBA" id="ARBA00022816"/>
    </source>
</evidence>
<dbReference type="SMART" id="SM00804">
    <property type="entry name" value="TAP_C"/>
    <property type="match status" value="1"/>
</dbReference>
<reference evidence="11 12" key="1">
    <citation type="submission" date="2014-04" db="EMBL/GenBank/DDBJ databases">
        <authorList>
            <consortium name="DOE Joint Genome Institute"/>
            <person name="Kuo A."/>
            <person name="Kohler A."/>
            <person name="Nagy L.G."/>
            <person name="Floudas D."/>
            <person name="Copeland A."/>
            <person name="Barry K.W."/>
            <person name="Cichocki N."/>
            <person name="Veneault-Fourrey C."/>
            <person name="LaButti K."/>
            <person name="Lindquist E.A."/>
            <person name="Lipzen A."/>
            <person name="Lundell T."/>
            <person name="Morin E."/>
            <person name="Murat C."/>
            <person name="Sun H."/>
            <person name="Tunlid A."/>
            <person name="Henrissat B."/>
            <person name="Grigoriev I.V."/>
            <person name="Hibbett D.S."/>
            <person name="Martin F."/>
            <person name="Nordberg H.P."/>
            <person name="Cantor M.N."/>
            <person name="Hua S.X."/>
        </authorList>
    </citation>
    <scope>NUCLEOTIDE SEQUENCE [LARGE SCALE GENOMIC DNA]</scope>
    <source>
        <strain evidence="11 12">LaAM-08-1</strain>
    </source>
</reference>
<dbReference type="PANTHER" id="PTHR10662:SF22">
    <property type="entry name" value="NUCLEAR RNA EXPORT FACTOR 1"/>
    <property type="match status" value="1"/>
</dbReference>
<dbReference type="InterPro" id="IPR005637">
    <property type="entry name" value="TAP_C_dom"/>
</dbReference>
<dbReference type="PROSITE" id="PS51281">
    <property type="entry name" value="TAP_C"/>
    <property type="match status" value="1"/>
</dbReference>
<dbReference type="SUPFAM" id="SSF54427">
    <property type="entry name" value="NTF2-like"/>
    <property type="match status" value="1"/>
</dbReference>
<dbReference type="CDD" id="cd14342">
    <property type="entry name" value="UBA_TAP-C"/>
    <property type="match status" value="1"/>
</dbReference>
<comment type="subcellular location">
    <subcellularLocation>
        <location evidence="1">Nucleus</location>
    </subcellularLocation>
</comment>
<comment type="similarity">
    <text evidence="2">Belongs to the NXF family.</text>
</comment>
<evidence type="ECO:0000256" key="3">
    <source>
        <dbReference type="ARBA" id="ARBA00022448"/>
    </source>
</evidence>
<dbReference type="PANTHER" id="PTHR10662">
    <property type="entry name" value="NUCLEAR RNA EXPORT FACTOR"/>
    <property type="match status" value="1"/>
</dbReference>
<dbReference type="GO" id="GO:0003723">
    <property type="term" value="F:RNA binding"/>
    <property type="evidence" value="ECO:0007669"/>
    <property type="project" value="TreeGrafter"/>
</dbReference>
<dbReference type="SUPFAM" id="SSF52058">
    <property type="entry name" value="L domain-like"/>
    <property type="match status" value="1"/>
</dbReference>
<dbReference type="InterPro" id="IPR018222">
    <property type="entry name" value="Nuclear_transport_factor_2_euk"/>
</dbReference>
<name>A0A0C9X036_9AGAR</name>
<feature type="domain" description="NTF2" evidence="9">
    <location>
        <begin position="270"/>
        <end position="451"/>
    </location>
</feature>
<organism evidence="11 12">
    <name type="scientific">Laccaria amethystina LaAM-08-1</name>
    <dbReference type="NCBI Taxonomy" id="1095629"/>
    <lineage>
        <taxon>Eukaryota</taxon>
        <taxon>Fungi</taxon>
        <taxon>Dikarya</taxon>
        <taxon>Basidiomycota</taxon>
        <taxon>Agaricomycotina</taxon>
        <taxon>Agaricomycetes</taxon>
        <taxon>Agaricomycetidae</taxon>
        <taxon>Agaricales</taxon>
        <taxon>Agaricineae</taxon>
        <taxon>Hydnangiaceae</taxon>
        <taxon>Laccaria</taxon>
    </lineage>
</organism>
<proteinExistence type="inferred from homology"/>
<dbReference type="PROSITE" id="PS50177">
    <property type="entry name" value="NTF2_DOMAIN"/>
    <property type="match status" value="1"/>
</dbReference>
<dbReference type="EMBL" id="KN838668">
    <property type="protein sequence ID" value="KIJ98470.1"/>
    <property type="molecule type" value="Genomic_DNA"/>
</dbReference>
<sequence length="557" mass="61324">MTRSLRTPRISTQLPARISTSTTHAGPSDPLSIRGAARPTAAGRIRRNAISANSSSGIPVRISSSTKSKQTIENWREFVRKRWNPEERFLNLELMIEDEVVKKYNLTPPGSGMGSARDAAVIFKIASELKPEVQTLSLAGNNLTGAHLTSLSKYLPRLANLSLQKNNICAWKDLDYISARRDKLVHLRELILLDNPIRDLEFKNGRGDRYKSELCRRFTSLEVLDQEAITQISFDVPQPSVSQADVIKPTSTTFPCEMGPSFVTGVDGSIVSTFLIRFFNMFDNHREALITAYDPLATFSFSANTAIPIRARIEGFHSSRDMPNQRKLEWGPWLTGGAGGSRNLNRIGGGLEKAVQSLHIGGEATAKALVNLPKTRHDIGGPPEKFCLDSFPVAHGQGMGLLLTLHGQFTEAGTGGIRSFDRTFILAPAVEGSRAKLNGWDVVILSDQWIIRGYCSHEAWKPGPMLVQAASKHSHTINAITATAPAMYELEALPVDQQATLALMPEMQRNLVLQTIARTRLNVKFSVDCLTGNGWDLERAVANFNQVKGTLARDAFL</sequence>
<dbReference type="STRING" id="1095629.A0A0C9X036"/>
<dbReference type="SUPFAM" id="SSF46934">
    <property type="entry name" value="UBA-like"/>
    <property type="match status" value="1"/>
</dbReference>
<dbReference type="Gene3D" id="3.10.450.50">
    <property type="match status" value="1"/>
</dbReference>
<keyword evidence="7" id="KW-0539">Nucleus</keyword>
<evidence type="ECO:0000256" key="7">
    <source>
        <dbReference type="ARBA" id="ARBA00023242"/>
    </source>
</evidence>
<evidence type="ECO:0000259" key="9">
    <source>
        <dbReference type="PROSITE" id="PS50177"/>
    </source>
</evidence>
<dbReference type="Proteomes" id="UP000054477">
    <property type="component" value="Unassembled WGS sequence"/>
</dbReference>
<protein>
    <recommendedName>
        <fullName evidence="13">NTF2-like protein</fullName>
    </recommendedName>
</protein>
<keyword evidence="6" id="KW-0509">mRNA transport</keyword>
<evidence type="ECO:0000259" key="10">
    <source>
        <dbReference type="PROSITE" id="PS51281"/>
    </source>
</evidence>
<evidence type="ECO:0000256" key="1">
    <source>
        <dbReference type="ARBA" id="ARBA00004123"/>
    </source>
</evidence>
<dbReference type="Pfam" id="PF22602">
    <property type="entry name" value="NXF_NTF2"/>
    <property type="match status" value="1"/>
</dbReference>
<reference evidence="12" key="2">
    <citation type="submission" date="2015-01" db="EMBL/GenBank/DDBJ databases">
        <title>Evolutionary Origins and Diversification of the Mycorrhizal Mutualists.</title>
        <authorList>
            <consortium name="DOE Joint Genome Institute"/>
            <consortium name="Mycorrhizal Genomics Consortium"/>
            <person name="Kohler A."/>
            <person name="Kuo A."/>
            <person name="Nagy L.G."/>
            <person name="Floudas D."/>
            <person name="Copeland A."/>
            <person name="Barry K.W."/>
            <person name="Cichocki N."/>
            <person name="Veneault-Fourrey C."/>
            <person name="LaButti K."/>
            <person name="Lindquist E.A."/>
            <person name="Lipzen A."/>
            <person name="Lundell T."/>
            <person name="Morin E."/>
            <person name="Murat C."/>
            <person name="Riley R."/>
            <person name="Ohm R."/>
            <person name="Sun H."/>
            <person name="Tunlid A."/>
            <person name="Henrissat B."/>
            <person name="Grigoriev I.V."/>
            <person name="Hibbett D.S."/>
            <person name="Martin F."/>
        </authorList>
    </citation>
    <scope>NUCLEOTIDE SEQUENCE [LARGE SCALE GENOMIC DNA]</scope>
    <source>
        <strain evidence="12">LaAM-08-1</strain>
    </source>
</reference>
<dbReference type="GO" id="GO:0016973">
    <property type="term" value="P:poly(A)+ mRNA export from nucleus"/>
    <property type="evidence" value="ECO:0007669"/>
    <property type="project" value="TreeGrafter"/>
</dbReference>
<evidence type="ECO:0000256" key="8">
    <source>
        <dbReference type="SAM" id="MobiDB-lite"/>
    </source>
</evidence>
<dbReference type="InterPro" id="IPR032675">
    <property type="entry name" value="LRR_dom_sf"/>
</dbReference>
<keyword evidence="3" id="KW-0813">Transport</keyword>
<evidence type="ECO:0000313" key="11">
    <source>
        <dbReference type="EMBL" id="KIJ98470.1"/>
    </source>
</evidence>
<evidence type="ECO:0008006" key="13">
    <source>
        <dbReference type="Google" id="ProtNLM"/>
    </source>
</evidence>
<dbReference type="InterPro" id="IPR009060">
    <property type="entry name" value="UBA-like_sf"/>
</dbReference>
<dbReference type="Pfam" id="PF03943">
    <property type="entry name" value="TAP_C"/>
    <property type="match status" value="1"/>
</dbReference>
<dbReference type="AlphaFoldDB" id="A0A0C9X036"/>
<accession>A0A0C9X036</accession>
<dbReference type="Gene3D" id="1.10.8.10">
    <property type="entry name" value="DNA helicase RuvA subunit, C-terminal domain"/>
    <property type="match status" value="1"/>
</dbReference>
<dbReference type="HOGENOM" id="CLU_024991_0_0_1"/>
<evidence type="ECO:0000256" key="2">
    <source>
        <dbReference type="ARBA" id="ARBA00009285"/>
    </source>
</evidence>
<keyword evidence="4" id="KW-0433">Leucine-rich repeat</keyword>
<dbReference type="InterPro" id="IPR030217">
    <property type="entry name" value="NXF_fam"/>
</dbReference>
<feature type="compositionally biased region" description="Polar residues" evidence="8">
    <location>
        <begin position="1"/>
        <end position="25"/>
    </location>
</feature>
<dbReference type="InterPro" id="IPR032710">
    <property type="entry name" value="NTF2-like_dom_sf"/>
</dbReference>
<dbReference type="GO" id="GO:0005634">
    <property type="term" value="C:nucleus"/>
    <property type="evidence" value="ECO:0007669"/>
    <property type="project" value="UniProtKB-SubCell"/>
</dbReference>
<evidence type="ECO:0000313" key="12">
    <source>
        <dbReference type="Proteomes" id="UP000054477"/>
    </source>
</evidence>
<dbReference type="Gene3D" id="3.80.10.10">
    <property type="entry name" value="Ribonuclease Inhibitor"/>
    <property type="match status" value="1"/>
</dbReference>
<evidence type="ECO:0000256" key="4">
    <source>
        <dbReference type="ARBA" id="ARBA00022614"/>
    </source>
</evidence>
<feature type="region of interest" description="Disordered" evidence="8">
    <location>
        <begin position="1"/>
        <end position="40"/>
    </location>
</feature>
<keyword evidence="5" id="KW-0677">Repeat</keyword>
<feature type="domain" description="TAP-C" evidence="10">
    <location>
        <begin position="506"/>
        <end position="557"/>
    </location>
</feature>
<evidence type="ECO:0000256" key="5">
    <source>
        <dbReference type="ARBA" id="ARBA00022737"/>
    </source>
</evidence>
<gene>
    <name evidence="11" type="ORF">K443DRAFT_208025</name>
</gene>
<dbReference type="InterPro" id="IPR002075">
    <property type="entry name" value="NTF2_dom"/>
</dbReference>